<dbReference type="EMBL" id="CP029600">
    <property type="protein sequence ID" value="AWO02011.1"/>
    <property type="molecule type" value="Genomic_DNA"/>
</dbReference>
<evidence type="ECO:0000313" key="1">
    <source>
        <dbReference type="EMBL" id="AWO02011.1"/>
    </source>
</evidence>
<name>A0ABM6WDN2_9BACT</name>
<dbReference type="Proteomes" id="UP000246099">
    <property type="component" value="Chromosome"/>
</dbReference>
<keyword evidence="2" id="KW-1185">Reference proteome</keyword>
<protein>
    <submittedName>
        <fullName evidence="1">Uncharacterized protein</fullName>
    </submittedName>
</protein>
<reference evidence="1 2" key="1">
    <citation type="submission" date="2018-05" db="EMBL/GenBank/DDBJ databases">
        <title>Chitinophaga sp. nov., isolated from rhizosphere soil of Alhagi.</title>
        <authorList>
            <person name="Liu Y."/>
        </authorList>
    </citation>
    <scope>NUCLEOTIDE SEQUENCE [LARGE SCALE GENOMIC DNA]</scope>
    <source>
        <strain evidence="1 2">T22</strain>
    </source>
</reference>
<sequence>MSAPINVRAFFAPDDPEACMRFYEGHSKLLQIYFGINKITSGNQDWISHKNTVVVIVEDDTGTKTYGGARVQIADGVLPLPIEMAIGKYDPKIYTDVVARQGDMPGSAEICGLWNSKEVAGMGIGSLILSRVCVALMTQLPVQNVHVLCAPITTRGAKRVGAVIDTSLGNEGVFYYPKDDLVATAMIIRDIHEVSSAEQVEKDLIFNLRAQPNQIRTETGPKGSFEVSYQLGLPQMVP</sequence>
<gene>
    <name evidence="1" type="ORF">DLD77_10055</name>
</gene>
<organism evidence="1 2">
    <name type="scientific">Chitinophaga alhagiae</name>
    <dbReference type="NCBI Taxonomy" id="2203219"/>
    <lineage>
        <taxon>Bacteria</taxon>
        <taxon>Pseudomonadati</taxon>
        <taxon>Bacteroidota</taxon>
        <taxon>Chitinophagia</taxon>
        <taxon>Chitinophagales</taxon>
        <taxon>Chitinophagaceae</taxon>
        <taxon>Chitinophaga</taxon>
    </lineage>
</organism>
<proteinExistence type="predicted"/>
<accession>A0ABM6WDN2</accession>
<dbReference type="RefSeq" id="WP_119078218.1">
    <property type="nucleotide sequence ID" value="NZ_CP029600.1"/>
</dbReference>
<evidence type="ECO:0000313" key="2">
    <source>
        <dbReference type="Proteomes" id="UP000246099"/>
    </source>
</evidence>